<evidence type="ECO:0000313" key="1">
    <source>
        <dbReference type="EMBL" id="CAD8182380.1"/>
    </source>
</evidence>
<protein>
    <submittedName>
        <fullName evidence="1">Uncharacterized protein</fullName>
    </submittedName>
</protein>
<dbReference type="EMBL" id="CAJJDP010000077">
    <property type="protein sequence ID" value="CAD8182380.1"/>
    <property type="molecule type" value="Genomic_DNA"/>
</dbReference>
<accession>A0A8S1VYC0</accession>
<name>A0A8S1VYC0_PAROT</name>
<comment type="caution">
    <text evidence="1">The sequence shown here is derived from an EMBL/GenBank/DDBJ whole genome shotgun (WGS) entry which is preliminary data.</text>
</comment>
<organism evidence="1 2">
    <name type="scientific">Paramecium octaurelia</name>
    <dbReference type="NCBI Taxonomy" id="43137"/>
    <lineage>
        <taxon>Eukaryota</taxon>
        <taxon>Sar</taxon>
        <taxon>Alveolata</taxon>
        <taxon>Ciliophora</taxon>
        <taxon>Intramacronucleata</taxon>
        <taxon>Oligohymenophorea</taxon>
        <taxon>Peniculida</taxon>
        <taxon>Parameciidae</taxon>
        <taxon>Paramecium</taxon>
    </lineage>
</organism>
<dbReference type="Proteomes" id="UP000683925">
    <property type="component" value="Unassembled WGS sequence"/>
</dbReference>
<proteinExistence type="predicted"/>
<reference evidence="1" key="1">
    <citation type="submission" date="2021-01" db="EMBL/GenBank/DDBJ databases">
        <authorList>
            <consortium name="Genoscope - CEA"/>
            <person name="William W."/>
        </authorList>
    </citation>
    <scope>NUCLEOTIDE SEQUENCE</scope>
</reference>
<gene>
    <name evidence="1" type="ORF">POCTA_138.1.T0780260</name>
</gene>
<sequence length="155" mass="18710">MAFYVKRVNFYLTVEGALVDWVEEDLGVNFLVAFFNYLMVMQQKFLECLQVLFKCLTHHLVMERQQFECLQVLFKCHTHHSEMEMEQDLFQYIHALLKGYTQLQLVQFVQALVKAFIQVHQYDVFKVKNHYDVYFYQSAEVAEDFVYQIEKAMNY</sequence>
<keyword evidence="2" id="KW-1185">Reference proteome</keyword>
<dbReference type="AlphaFoldDB" id="A0A8S1VYC0"/>
<evidence type="ECO:0000313" key="2">
    <source>
        <dbReference type="Proteomes" id="UP000683925"/>
    </source>
</evidence>